<dbReference type="Proteomes" id="UP000283341">
    <property type="component" value="Unassembled WGS sequence"/>
</dbReference>
<organism evidence="1 2">
    <name type="scientific">Bacteroides cellulosilyticus</name>
    <dbReference type="NCBI Taxonomy" id="246787"/>
    <lineage>
        <taxon>Bacteria</taxon>
        <taxon>Pseudomonadati</taxon>
        <taxon>Bacteroidota</taxon>
        <taxon>Bacteroidia</taxon>
        <taxon>Bacteroidales</taxon>
        <taxon>Bacteroidaceae</taxon>
        <taxon>Bacteroides</taxon>
    </lineage>
</organism>
<evidence type="ECO:0000313" key="2">
    <source>
        <dbReference type="Proteomes" id="UP000283341"/>
    </source>
</evidence>
<dbReference type="AlphaFoldDB" id="A0A412IPP0"/>
<accession>A0A412IPP0</accession>
<comment type="caution">
    <text evidence="1">The sequence shown here is derived from an EMBL/GenBank/DDBJ whole genome shotgun (WGS) entry which is preliminary data.</text>
</comment>
<evidence type="ECO:0008006" key="3">
    <source>
        <dbReference type="Google" id="ProtNLM"/>
    </source>
</evidence>
<name>A0A412IPP0_9BACE</name>
<sequence>MGNFTNRDILDNDTNYAKQNKMRNSKQFLSILIALSLSACSSKDDSIFSDFTRTVDLQLLDSLDLEKMEILNPHYIHYKDSFLIFHSMAGKKKLEFWNLRSDLVTVRNVIGQGVDEMPRYVTVDTDHPASFRFADYRRGRIYEMDLEMLQEDTTTKHSLVYELPIKEGDTPLRFYETGNHIFGIGLFSEGRIYSFDKRTNKVMTCMDYPAHESIEPLDQRHKGALFSGTIMAGNQNTLVLACFGLIDFYEILSDGGLRLKQERHYSFPKFQTAETGRTVTFDRDDIYAISDIDSDERFIYLLYSGKNVREKGNDAYNCSHLLVYDWEGNPIVHCLLSKSLYGFGIGRGILYGLSREVNPIVYVYSLKDILQIE</sequence>
<gene>
    <name evidence="1" type="ORF">DWX97_02205</name>
</gene>
<protein>
    <recommendedName>
        <fullName evidence="3">6-bladed beta-propeller</fullName>
    </recommendedName>
</protein>
<proteinExistence type="predicted"/>
<evidence type="ECO:0000313" key="1">
    <source>
        <dbReference type="EMBL" id="RGS40104.1"/>
    </source>
</evidence>
<dbReference type="Pfam" id="PF15869">
    <property type="entry name" value="TolB_like"/>
    <property type="match status" value="1"/>
</dbReference>
<dbReference type="EMBL" id="QRVJ01000001">
    <property type="protein sequence ID" value="RGS40104.1"/>
    <property type="molecule type" value="Genomic_DNA"/>
</dbReference>
<reference evidence="1 2" key="1">
    <citation type="submission" date="2018-08" db="EMBL/GenBank/DDBJ databases">
        <title>A genome reference for cultivated species of the human gut microbiota.</title>
        <authorList>
            <person name="Zou Y."/>
            <person name="Xue W."/>
            <person name="Luo G."/>
        </authorList>
    </citation>
    <scope>NUCLEOTIDE SEQUENCE [LARGE SCALE GENOMIC DNA]</scope>
    <source>
        <strain evidence="1 2">AF22-3AC</strain>
    </source>
</reference>